<dbReference type="PANTHER" id="PTHR30349:SF64">
    <property type="entry name" value="PROPHAGE INTEGRASE INTD-RELATED"/>
    <property type="match status" value="1"/>
</dbReference>
<protein>
    <recommendedName>
        <fullName evidence="6">Tyr recombinase domain-containing protein</fullName>
    </recommendedName>
</protein>
<dbReference type="Pfam" id="PF00589">
    <property type="entry name" value="Phage_integrase"/>
    <property type="match status" value="1"/>
</dbReference>
<keyword evidence="2" id="KW-0238">DNA-binding</keyword>
<dbReference type="PANTHER" id="PTHR30349">
    <property type="entry name" value="PHAGE INTEGRASE-RELATED"/>
    <property type="match status" value="1"/>
</dbReference>
<comment type="similarity">
    <text evidence="1">Belongs to the 'phage' integrase family.</text>
</comment>
<feature type="coiled-coil region" evidence="4">
    <location>
        <begin position="61"/>
        <end position="90"/>
    </location>
</feature>
<dbReference type="InterPro" id="IPR002104">
    <property type="entry name" value="Integrase_catalytic"/>
</dbReference>
<evidence type="ECO:0000256" key="5">
    <source>
        <dbReference type="SAM" id="MobiDB-lite"/>
    </source>
</evidence>
<dbReference type="PROSITE" id="PS51898">
    <property type="entry name" value="TYR_RECOMBINASE"/>
    <property type="match status" value="1"/>
</dbReference>
<dbReference type="InterPro" id="IPR013762">
    <property type="entry name" value="Integrase-like_cat_sf"/>
</dbReference>
<evidence type="ECO:0000256" key="4">
    <source>
        <dbReference type="SAM" id="Coils"/>
    </source>
</evidence>
<evidence type="ECO:0000313" key="8">
    <source>
        <dbReference type="Proteomes" id="UP000093501"/>
    </source>
</evidence>
<dbReference type="CDD" id="cd01189">
    <property type="entry name" value="INT_ICEBs1_C_like"/>
    <property type="match status" value="1"/>
</dbReference>
<evidence type="ECO:0000313" key="7">
    <source>
        <dbReference type="EMBL" id="OCL30854.1"/>
    </source>
</evidence>
<dbReference type="Pfam" id="PF26003">
    <property type="entry name" value="Integrase_N_phage"/>
    <property type="match status" value="1"/>
</dbReference>
<name>A0A1C0AGS1_9ACTN</name>
<keyword evidence="3" id="KW-0233">DNA recombination</keyword>
<dbReference type="Gene3D" id="1.10.443.10">
    <property type="entry name" value="Intergrase catalytic core"/>
    <property type="match status" value="1"/>
</dbReference>
<dbReference type="InterPro" id="IPR011010">
    <property type="entry name" value="DNA_brk_join_enz"/>
</dbReference>
<dbReference type="Gene3D" id="1.10.150.130">
    <property type="match status" value="1"/>
</dbReference>
<dbReference type="InterPro" id="IPR058717">
    <property type="entry name" value="Phage_L5_Integrase_N"/>
</dbReference>
<evidence type="ECO:0000256" key="3">
    <source>
        <dbReference type="ARBA" id="ARBA00023172"/>
    </source>
</evidence>
<dbReference type="GO" id="GO:0006310">
    <property type="term" value="P:DNA recombination"/>
    <property type="evidence" value="ECO:0007669"/>
    <property type="project" value="UniProtKB-KW"/>
</dbReference>
<feature type="domain" description="Tyr recombinase" evidence="6">
    <location>
        <begin position="200"/>
        <end position="392"/>
    </location>
</feature>
<reference evidence="8" key="1">
    <citation type="submission" date="2016-07" db="EMBL/GenBank/DDBJ databases">
        <authorList>
            <person name="Florea S."/>
            <person name="Webb J.S."/>
            <person name="Jaromczyk J."/>
            <person name="Schardl C.L."/>
        </authorList>
    </citation>
    <scope>NUCLEOTIDE SEQUENCE [LARGE SCALE GENOMIC DNA]</scope>
    <source>
        <strain evidence="8">IPBSL-7</strain>
    </source>
</reference>
<dbReference type="Proteomes" id="UP000093501">
    <property type="component" value="Unassembled WGS sequence"/>
</dbReference>
<feature type="region of interest" description="Disordered" evidence="5">
    <location>
        <begin position="382"/>
        <end position="409"/>
    </location>
</feature>
<dbReference type="SUPFAM" id="SSF56349">
    <property type="entry name" value="DNA breaking-rejoining enzymes"/>
    <property type="match status" value="1"/>
</dbReference>
<organism evidence="7 8">
    <name type="scientific">Tessaracoccus lapidicaptus</name>
    <dbReference type="NCBI Taxonomy" id="1427523"/>
    <lineage>
        <taxon>Bacteria</taxon>
        <taxon>Bacillati</taxon>
        <taxon>Actinomycetota</taxon>
        <taxon>Actinomycetes</taxon>
        <taxon>Propionibacteriales</taxon>
        <taxon>Propionibacteriaceae</taxon>
        <taxon>Tessaracoccus</taxon>
    </lineage>
</organism>
<feature type="compositionally biased region" description="Basic and acidic residues" evidence="5">
    <location>
        <begin position="383"/>
        <end position="392"/>
    </location>
</feature>
<dbReference type="InterPro" id="IPR050090">
    <property type="entry name" value="Tyrosine_recombinase_XerCD"/>
</dbReference>
<dbReference type="GO" id="GO:0015074">
    <property type="term" value="P:DNA integration"/>
    <property type="evidence" value="ECO:0007669"/>
    <property type="project" value="InterPro"/>
</dbReference>
<comment type="caution">
    <text evidence="7">The sequence shown here is derived from an EMBL/GenBank/DDBJ whole genome shotgun (WGS) entry which is preliminary data.</text>
</comment>
<evidence type="ECO:0000256" key="1">
    <source>
        <dbReference type="ARBA" id="ARBA00008857"/>
    </source>
</evidence>
<dbReference type="AlphaFoldDB" id="A0A1C0AGS1"/>
<keyword evidence="8" id="KW-1185">Reference proteome</keyword>
<dbReference type="GO" id="GO:0003677">
    <property type="term" value="F:DNA binding"/>
    <property type="evidence" value="ECO:0007669"/>
    <property type="project" value="UniProtKB-KW"/>
</dbReference>
<proteinExistence type="inferred from homology"/>
<sequence>MGQMRFGYVRKLPSGRYQGSYLGPDGKRHNGPSTFTHKADAQAWITGERRLVEYGAWTSPAARAEALREAEQAEAERAAAEARAIEVLQNTPTVSEWIERCISERQSRSRRPIKQTTADNYRKLARLNVTGTPLGGMRVTEVRRADVHEWRWDGPPSRTRTQGAKAYELLVSVFDDAVVAELIETTPCTLRGAGSPERSREPESLSMEEVDRFLAAIDLPWARAALTIQVTCGLRIGEVLALRAKDLDLEAGTVTVAGTVAKIGESGQRSLVVQAPKTRASLRTLSLLPDTTPELRRWRRSLGELKPTALLFADHVGRPLNDDVLRRVQKKAAASIGRAELKDHDLRATAATLAAAAGASVREIQSMLGHTTPSMALKYQTATRERDAERARNMSLRWQDARAASPSPE</sequence>
<accession>A0A1C0AGS1</accession>
<dbReference type="EMBL" id="MBQD01000027">
    <property type="protein sequence ID" value="OCL30854.1"/>
    <property type="molecule type" value="Genomic_DNA"/>
</dbReference>
<gene>
    <name evidence="7" type="ORF">BCR15_10280</name>
</gene>
<evidence type="ECO:0000256" key="2">
    <source>
        <dbReference type="ARBA" id="ARBA00023125"/>
    </source>
</evidence>
<dbReference type="InterPro" id="IPR010998">
    <property type="entry name" value="Integrase_recombinase_N"/>
</dbReference>
<keyword evidence="4" id="KW-0175">Coiled coil</keyword>
<evidence type="ECO:0000259" key="6">
    <source>
        <dbReference type="PROSITE" id="PS51898"/>
    </source>
</evidence>